<reference evidence="3" key="1">
    <citation type="submission" date="2015-04" db="EMBL/GenBank/DDBJ databases">
        <authorList>
            <consortium name="Pathogen Informatics"/>
        </authorList>
    </citation>
    <scope>NUCLEOTIDE SEQUENCE [LARGE SCALE GENOMIC DNA]</scope>
    <source>
        <strain evidence="3">8A</strain>
    </source>
</reference>
<evidence type="ECO:0000313" key="4">
    <source>
        <dbReference type="Proteomes" id="UP000220797"/>
    </source>
</evidence>
<feature type="compositionally biased region" description="Polar residues" evidence="1">
    <location>
        <begin position="149"/>
        <end position="158"/>
    </location>
</feature>
<keyword evidence="2" id="KW-0812">Transmembrane</keyword>
<feature type="compositionally biased region" description="Polar residues" evidence="1">
    <location>
        <begin position="113"/>
        <end position="125"/>
    </location>
</feature>
<evidence type="ECO:0000256" key="2">
    <source>
        <dbReference type="SAM" id="Phobius"/>
    </source>
</evidence>
<keyword evidence="2" id="KW-0472">Membrane</keyword>
<dbReference type="RefSeq" id="XP_028528888.1">
    <property type="nucleotide sequence ID" value="XM_028672325.1"/>
</dbReference>
<organism evidence="3 4">
    <name type="scientific">Plasmodium gallinaceum</name>
    <dbReference type="NCBI Taxonomy" id="5849"/>
    <lineage>
        <taxon>Eukaryota</taxon>
        <taxon>Sar</taxon>
        <taxon>Alveolata</taxon>
        <taxon>Apicomplexa</taxon>
        <taxon>Aconoidasida</taxon>
        <taxon>Haemosporida</taxon>
        <taxon>Plasmodiidae</taxon>
        <taxon>Plasmodium</taxon>
        <taxon>Plasmodium (Haemamoeba)</taxon>
    </lineage>
</organism>
<feature type="compositionally biased region" description="Basic and acidic residues" evidence="1">
    <location>
        <begin position="139"/>
        <end position="148"/>
    </location>
</feature>
<evidence type="ECO:0000313" key="3">
    <source>
        <dbReference type="EMBL" id="CRG96083.1"/>
    </source>
</evidence>
<name>A0A1J1GYI7_PLAGA</name>
<keyword evidence="2" id="KW-1133">Transmembrane helix</keyword>
<dbReference type="GeneID" id="39731826"/>
<feature type="transmembrane region" description="Helical" evidence="2">
    <location>
        <begin position="44"/>
        <end position="66"/>
    </location>
</feature>
<accession>A0A1J1GYI7</accession>
<protein>
    <submittedName>
        <fullName evidence="3">Uncharacterized protein</fullName>
    </submittedName>
</protein>
<dbReference type="Proteomes" id="UP000220797">
    <property type="component" value="Unassembled WGS sequence"/>
</dbReference>
<dbReference type="VEuPathDB" id="PlasmoDB:PGAL8A_00329650"/>
<feature type="compositionally biased region" description="Acidic residues" evidence="1">
    <location>
        <begin position="126"/>
        <end position="138"/>
    </location>
</feature>
<dbReference type="AlphaFoldDB" id="A0A1J1GYI7"/>
<comment type="caution">
    <text evidence="3">The sequence shown here is derived from an EMBL/GenBank/DDBJ whole genome shotgun (WGS) entry which is preliminary data.</text>
</comment>
<sequence>MKSNIIFNIINMPGYGDYVAKGYMTTYIQNSKICNKKQKTNISLFSKFFLFALLIMVLEGFSSYTYKFENSKEILGGIVDLINKRNLSESSNEGITDQLKLNLLRIGDDVNREGNNPEQEPSLNESDSETDEGNDESLESLKKNEGNESNKISSGLKGKSNNMLQRSLMAAPFLFTMAMLTLNNSRTPHIPVKALAIYLGYVGALSFIDPFNTSDDDKKKS</sequence>
<keyword evidence="4" id="KW-1185">Reference proteome</keyword>
<dbReference type="OrthoDB" id="10641324at2759"/>
<feature type="region of interest" description="Disordered" evidence="1">
    <location>
        <begin position="110"/>
        <end position="158"/>
    </location>
</feature>
<gene>
    <name evidence="3" type="ORF">PGAL8A_00329650</name>
</gene>
<dbReference type="EMBL" id="CVMV01000059">
    <property type="protein sequence ID" value="CRG96083.1"/>
    <property type="molecule type" value="Genomic_DNA"/>
</dbReference>
<proteinExistence type="predicted"/>
<evidence type="ECO:0000256" key="1">
    <source>
        <dbReference type="SAM" id="MobiDB-lite"/>
    </source>
</evidence>